<dbReference type="Gene3D" id="3.30.2310.20">
    <property type="entry name" value="RelE-like"/>
    <property type="match status" value="1"/>
</dbReference>
<comment type="caution">
    <text evidence="2">The sequence shown here is derived from an EMBL/GenBank/DDBJ whole genome shotgun (WGS) entry which is preliminary data.</text>
</comment>
<dbReference type="InterPro" id="IPR052747">
    <property type="entry name" value="TA_system_RelE_toxin"/>
</dbReference>
<evidence type="ECO:0000256" key="1">
    <source>
        <dbReference type="ARBA" id="ARBA00022649"/>
    </source>
</evidence>
<sequence length="88" mass="10334">MKITISPKAEKQLKKLPKIDQIAIAKKIRFISNTEEVAEVIGLKNYQNIFRIRVGDYRLVYKKTKDSLYIVLIGHRKDIYKLVGRLFI</sequence>
<dbReference type="AlphaFoldDB" id="A0A2H0X6L0"/>
<reference evidence="3" key="1">
    <citation type="submission" date="2017-09" db="EMBL/GenBank/DDBJ databases">
        <title>Depth-based differentiation of microbial function through sediment-hosted aquifers and enrichment of novel symbionts in the deep terrestrial subsurface.</title>
        <authorList>
            <person name="Probst A.J."/>
            <person name="Ladd B."/>
            <person name="Jarett J.K."/>
            <person name="Geller-Mcgrath D.E."/>
            <person name="Sieber C.M.K."/>
            <person name="Emerson J.B."/>
            <person name="Anantharaman K."/>
            <person name="Thomas B.C."/>
            <person name="Malmstrom R."/>
            <person name="Stieglmeier M."/>
            <person name="Klingl A."/>
            <person name="Woyke T."/>
            <person name="Ryan C.M."/>
            <person name="Banfield J.F."/>
        </authorList>
    </citation>
    <scope>NUCLEOTIDE SEQUENCE [LARGE SCALE GENOMIC DNA]</scope>
</reference>
<dbReference type="SUPFAM" id="SSF143011">
    <property type="entry name" value="RelE-like"/>
    <property type="match status" value="1"/>
</dbReference>
<name>A0A2H0X6L0_UNCKA</name>
<dbReference type="InterPro" id="IPR035093">
    <property type="entry name" value="RelE/ParE_toxin_dom_sf"/>
</dbReference>
<proteinExistence type="predicted"/>
<evidence type="ECO:0000313" key="2">
    <source>
        <dbReference type="EMBL" id="PIS20564.1"/>
    </source>
</evidence>
<dbReference type="PANTHER" id="PTHR38813">
    <property type="match status" value="1"/>
</dbReference>
<organism evidence="2 3">
    <name type="scientific">candidate division WWE3 bacterium CG08_land_8_20_14_0_20_43_13</name>
    <dbReference type="NCBI Taxonomy" id="1975087"/>
    <lineage>
        <taxon>Bacteria</taxon>
        <taxon>Katanobacteria</taxon>
    </lineage>
</organism>
<dbReference type="PANTHER" id="PTHR38813:SF1">
    <property type="entry name" value="TOXIN RELE1-RELATED"/>
    <property type="match status" value="1"/>
</dbReference>
<keyword evidence="1" id="KW-1277">Toxin-antitoxin system</keyword>
<evidence type="ECO:0000313" key="3">
    <source>
        <dbReference type="Proteomes" id="UP000231414"/>
    </source>
</evidence>
<gene>
    <name evidence="2" type="ORF">COT52_03130</name>
</gene>
<accession>A0A2H0X6L0</accession>
<dbReference type="Proteomes" id="UP000231414">
    <property type="component" value="Unassembled WGS sequence"/>
</dbReference>
<dbReference type="EMBL" id="PEYW01000046">
    <property type="protein sequence ID" value="PIS20564.1"/>
    <property type="molecule type" value="Genomic_DNA"/>
</dbReference>
<dbReference type="InterPro" id="IPR007712">
    <property type="entry name" value="RelE/ParE_toxin"/>
</dbReference>
<dbReference type="Pfam" id="PF05016">
    <property type="entry name" value="ParE_toxin"/>
    <property type="match status" value="1"/>
</dbReference>
<protein>
    <submittedName>
        <fullName evidence="2">Type II toxin-antitoxin system mRNA interferase toxin, RelE/StbE family</fullName>
    </submittedName>
</protein>